<feature type="transmembrane region" description="Helical" evidence="1">
    <location>
        <begin position="26"/>
        <end position="43"/>
    </location>
</feature>
<sequence>MKTLVFLSCLLNLIFSQKPLHITAITMFLLFVLATLFITYYSNKKSQSKSGFYTAGDNITGMQN</sequence>
<name>A0A381EFL2_CAMUP</name>
<keyword evidence="1" id="KW-0472">Membrane</keyword>
<organism evidence="2 3">
    <name type="scientific">Campylobacter upsaliensis</name>
    <dbReference type="NCBI Taxonomy" id="28080"/>
    <lineage>
        <taxon>Bacteria</taxon>
        <taxon>Pseudomonadati</taxon>
        <taxon>Campylobacterota</taxon>
        <taxon>Epsilonproteobacteria</taxon>
        <taxon>Campylobacterales</taxon>
        <taxon>Campylobacteraceae</taxon>
        <taxon>Campylobacter</taxon>
    </lineage>
</organism>
<evidence type="ECO:0000313" key="2">
    <source>
        <dbReference type="EMBL" id="SUX25815.1"/>
    </source>
</evidence>
<keyword evidence="1" id="KW-1133">Transmembrane helix</keyword>
<accession>A0A381EFL2</accession>
<dbReference type="Proteomes" id="UP000254161">
    <property type="component" value="Unassembled WGS sequence"/>
</dbReference>
<proteinExistence type="predicted"/>
<dbReference type="AlphaFoldDB" id="A0A381EFL2"/>
<protein>
    <submittedName>
        <fullName evidence="2">Acetate permease</fullName>
    </submittedName>
</protein>
<gene>
    <name evidence="2" type="primary">actP_2</name>
    <name evidence="2" type="ORF">NCTC12264_00009</name>
</gene>
<keyword evidence="1" id="KW-0812">Transmembrane</keyword>
<dbReference type="EMBL" id="UFUZ01000001">
    <property type="protein sequence ID" value="SUX25815.1"/>
    <property type="molecule type" value="Genomic_DNA"/>
</dbReference>
<evidence type="ECO:0000313" key="3">
    <source>
        <dbReference type="Proteomes" id="UP000254161"/>
    </source>
</evidence>
<reference evidence="2 3" key="1">
    <citation type="submission" date="2018-06" db="EMBL/GenBank/DDBJ databases">
        <authorList>
            <consortium name="Pathogen Informatics"/>
            <person name="Doyle S."/>
        </authorList>
    </citation>
    <scope>NUCLEOTIDE SEQUENCE [LARGE SCALE GENOMIC DNA]</scope>
    <source>
        <strain evidence="2 3">NCTC12264</strain>
    </source>
</reference>
<evidence type="ECO:0000256" key="1">
    <source>
        <dbReference type="SAM" id="Phobius"/>
    </source>
</evidence>